<proteinExistence type="predicted"/>
<keyword evidence="2" id="KW-1185">Reference proteome</keyword>
<evidence type="ECO:0000313" key="2">
    <source>
        <dbReference type="Proteomes" id="UP000218334"/>
    </source>
</evidence>
<gene>
    <name evidence="1" type="ORF">ARMSODRAFT_1065526</name>
</gene>
<reference evidence="2" key="1">
    <citation type="journal article" date="2017" name="Nat. Ecol. Evol.">
        <title>Genome expansion and lineage-specific genetic innovations in the forest pathogenic fungi Armillaria.</title>
        <authorList>
            <person name="Sipos G."/>
            <person name="Prasanna A.N."/>
            <person name="Walter M.C."/>
            <person name="O'Connor E."/>
            <person name="Balint B."/>
            <person name="Krizsan K."/>
            <person name="Kiss B."/>
            <person name="Hess J."/>
            <person name="Varga T."/>
            <person name="Slot J."/>
            <person name="Riley R."/>
            <person name="Boka B."/>
            <person name="Rigling D."/>
            <person name="Barry K."/>
            <person name="Lee J."/>
            <person name="Mihaltcheva S."/>
            <person name="LaButti K."/>
            <person name="Lipzen A."/>
            <person name="Waldron R."/>
            <person name="Moloney N.M."/>
            <person name="Sperisen C."/>
            <person name="Kredics L."/>
            <person name="Vagvoelgyi C."/>
            <person name="Patrignani A."/>
            <person name="Fitzpatrick D."/>
            <person name="Nagy I."/>
            <person name="Doyle S."/>
            <person name="Anderson J.B."/>
            <person name="Grigoriev I.V."/>
            <person name="Gueldener U."/>
            <person name="Muensterkoetter M."/>
            <person name="Nagy L.G."/>
        </authorList>
    </citation>
    <scope>NUCLEOTIDE SEQUENCE [LARGE SCALE GENOMIC DNA]</scope>
    <source>
        <strain evidence="2">28-4</strain>
    </source>
</reference>
<dbReference type="EMBL" id="KZ293479">
    <property type="protein sequence ID" value="PBK61091.1"/>
    <property type="molecule type" value="Genomic_DNA"/>
</dbReference>
<name>A0A2H3AQL5_9AGAR</name>
<dbReference type="AlphaFoldDB" id="A0A2H3AQL5"/>
<organism evidence="1 2">
    <name type="scientific">Armillaria solidipes</name>
    <dbReference type="NCBI Taxonomy" id="1076256"/>
    <lineage>
        <taxon>Eukaryota</taxon>
        <taxon>Fungi</taxon>
        <taxon>Dikarya</taxon>
        <taxon>Basidiomycota</taxon>
        <taxon>Agaricomycotina</taxon>
        <taxon>Agaricomycetes</taxon>
        <taxon>Agaricomycetidae</taxon>
        <taxon>Agaricales</taxon>
        <taxon>Marasmiineae</taxon>
        <taxon>Physalacriaceae</taxon>
        <taxon>Armillaria</taxon>
    </lineage>
</organism>
<protein>
    <submittedName>
        <fullName evidence="1">Uncharacterized protein</fullName>
    </submittedName>
</protein>
<sequence>MRRDRMRDGSYTWSKSTLFDALSLIYQPAGYWCNPWVSELNSCSTLSPPFLQPSSPKYPLDVELFDVIFGKRIRPHDRAMVSHWEEHDGCETLITAVFPGPLNPTTEVRVREDCMYSLNNWTALDYDEDLGMIALRSGFGKVTIIQL</sequence>
<dbReference type="STRING" id="1076256.A0A2H3AQL5"/>
<evidence type="ECO:0000313" key="1">
    <source>
        <dbReference type="EMBL" id="PBK61091.1"/>
    </source>
</evidence>
<accession>A0A2H3AQL5</accession>
<dbReference type="Proteomes" id="UP000218334">
    <property type="component" value="Unassembled WGS sequence"/>
</dbReference>